<protein>
    <recommendedName>
        <fullName evidence="10">Autoinducer 2 import system permease protein LsrC</fullName>
    </recommendedName>
</protein>
<feature type="transmembrane region" description="Helical" evidence="12">
    <location>
        <begin position="285"/>
        <end position="303"/>
    </location>
</feature>
<comment type="subunit">
    <text evidence="2">The complex is composed of two ATP-binding proteins (LsrA), two transmembrane proteins (LsrC and LsrD) and a solute-binding protein (LsrB).</text>
</comment>
<gene>
    <name evidence="13" type="ORF">SAMN02745823_03021</name>
</gene>
<evidence type="ECO:0000313" key="13">
    <source>
        <dbReference type="EMBL" id="SHI17569.1"/>
    </source>
</evidence>
<evidence type="ECO:0000256" key="5">
    <source>
        <dbReference type="ARBA" id="ARBA00022519"/>
    </source>
</evidence>
<dbReference type="AlphaFoldDB" id="A0A1M5Z048"/>
<dbReference type="InterPro" id="IPR001851">
    <property type="entry name" value="ABC_transp_permease"/>
</dbReference>
<evidence type="ECO:0000313" key="14">
    <source>
        <dbReference type="Proteomes" id="UP000183995"/>
    </source>
</evidence>
<keyword evidence="6 12" id="KW-0812">Transmembrane</keyword>
<keyword evidence="8 12" id="KW-0472">Membrane</keyword>
<feature type="transmembrane region" description="Helical" evidence="12">
    <location>
        <begin position="258"/>
        <end position="279"/>
    </location>
</feature>
<evidence type="ECO:0000256" key="1">
    <source>
        <dbReference type="ARBA" id="ARBA00004651"/>
    </source>
</evidence>
<keyword evidence="7 12" id="KW-1133">Transmembrane helix</keyword>
<dbReference type="CDD" id="cd06579">
    <property type="entry name" value="TM_PBP1_transp_AraH_like"/>
    <property type="match status" value="1"/>
</dbReference>
<feature type="transmembrane region" description="Helical" evidence="12">
    <location>
        <begin position="41"/>
        <end position="59"/>
    </location>
</feature>
<evidence type="ECO:0000256" key="10">
    <source>
        <dbReference type="ARBA" id="ARBA00039382"/>
    </source>
</evidence>
<feature type="transmembrane region" description="Helical" evidence="12">
    <location>
        <begin position="89"/>
        <end position="110"/>
    </location>
</feature>
<evidence type="ECO:0000256" key="11">
    <source>
        <dbReference type="SAM" id="MobiDB-lite"/>
    </source>
</evidence>
<evidence type="ECO:0000256" key="3">
    <source>
        <dbReference type="ARBA" id="ARBA00022448"/>
    </source>
</evidence>
<evidence type="ECO:0000256" key="8">
    <source>
        <dbReference type="ARBA" id="ARBA00023136"/>
    </source>
</evidence>
<dbReference type="OrthoDB" id="9815820at2"/>
<dbReference type="EMBL" id="FQXV01000012">
    <property type="protein sequence ID" value="SHI17569.1"/>
    <property type="molecule type" value="Genomic_DNA"/>
</dbReference>
<proteinExistence type="predicted"/>
<dbReference type="GO" id="GO:0022857">
    <property type="term" value="F:transmembrane transporter activity"/>
    <property type="evidence" value="ECO:0007669"/>
    <property type="project" value="InterPro"/>
</dbReference>
<dbReference type="PANTHER" id="PTHR32196:SF29">
    <property type="entry name" value="AUTOINDUCER 2 IMPORT SYSTEM PERMEASE PROTEIN LSRC"/>
    <property type="match status" value="1"/>
</dbReference>
<evidence type="ECO:0000256" key="9">
    <source>
        <dbReference type="ARBA" id="ARBA00025439"/>
    </source>
</evidence>
<keyword evidence="4" id="KW-1003">Cell membrane</keyword>
<evidence type="ECO:0000256" key="7">
    <source>
        <dbReference type="ARBA" id="ARBA00022989"/>
    </source>
</evidence>
<comment type="function">
    <text evidence="9">Part of the ABC transporter complex LsrABCD involved in autoinducer 2 (AI-2) import. Probably responsible for the translocation of the substrate across the membrane.</text>
</comment>
<name>A0A1M5Z048_9FIRM</name>
<dbReference type="Pfam" id="PF02653">
    <property type="entry name" value="BPD_transp_2"/>
    <property type="match status" value="1"/>
</dbReference>
<feature type="transmembrane region" description="Helical" evidence="12">
    <location>
        <begin position="12"/>
        <end position="29"/>
    </location>
</feature>
<keyword evidence="14" id="KW-1185">Reference proteome</keyword>
<feature type="transmembrane region" description="Helical" evidence="12">
    <location>
        <begin position="231"/>
        <end position="251"/>
    </location>
</feature>
<reference evidence="13 14" key="1">
    <citation type="submission" date="2016-11" db="EMBL/GenBank/DDBJ databases">
        <authorList>
            <person name="Jaros S."/>
            <person name="Januszkiewicz K."/>
            <person name="Wedrychowicz H."/>
        </authorList>
    </citation>
    <scope>NUCLEOTIDE SEQUENCE [LARGE SCALE GENOMIC DNA]</scope>
    <source>
        <strain evidence="13 14">DSM 10068</strain>
    </source>
</reference>
<organism evidence="13 14">
    <name type="scientific">Sporobacter termitidis DSM 10068</name>
    <dbReference type="NCBI Taxonomy" id="1123282"/>
    <lineage>
        <taxon>Bacteria</taxon>
        <taxon>Bacillati</taxon>
        <taxon>Bacillota</taxon>
        <taxon>Clostridia</taxon>
        <taxon>Eubacteriales</taxon>
        <taxon>Oscillospiraceae</taxon>
        <taxon>Sporobacter</taxon>
    </lineage>
</organism>
<evidence type="ECO:0000256" key="4">
    <source>
        <dbReference type="ARBA" id="ARBA00022475"/>
    </source>
</evidence>
<dbReference type="Proteomes" id="UP000183995">
    <property type="component" value="Unassembled WGS sequence"/>
</dbReference>
<feature type="transmembrane region" description="Helical" evidence="12">
    <location>
        <begin position="66"/>
        <end position="83"/>
    </location>
</feature>
<dbReference type="PANTHER" id="PTHR32196">
    <property type="entry name" value="ABC TRANSPORTER PERMEASE PROTEIN YPHD-RELATED-RELATED"/>
    <property type="match status" value="1"/>
</dbReference>
<feature type="region of interest" description="Disordered" evidence="11">
    <location>
        <begin position="308"/>
        <end position="332"/>
    </location>
</feature>
<dbReference type="GO" id="GO:0005886">
    <property type="term" value="C:plasma membrane"/>
    <property type="evidence" value="ECO:0007669"/>
    <property type="project" value="UniProtKB-SubCell"/>
</dbReference>
<sequence>MKRKKISLQDIVPFAAFIVIFAFFEIASGGRMLSPMNLGSILDQSVMTIVVGCGALFVVAQGSIDLSVGVNLALSGVVATWAANAGGGILLIPVALIVALIVGVFNGVIVSRFKVPSFMLTIAMLIGVRGIVNYIQSFIATQQVPESMLVLNQPYIKYPAFIVIVVIMAYVFEFTKVGKYSKAIGENETTASFVGVPVTLMKIVAFGLCGLMAGFAAIFSLTSVGGTSQQMGVFFEMKVAMAIFLGGVLVTGGTSAKLYKVLLGSFSITMIVNGLALIGLSETQYSQSVEGLLLLLILFVTILSSKRTGKAQPDEPDTPAALQSDEKQAVGP</sequence>
<feature type="transmembrane region" description="Helical" evidence="12">
    <location>
        <begin position="155"/>
        <end position="172"/>
    </location>
</feature>
<evidence type="ECO:0000256" key="2">
    <source>
        <dbReference type="ARBA" id="ARBA00011262"/>
    </source>
</evidence>
<feature type="transmembrane region" description="Helical" evidence="12">
    <location>
        <begin position="193"/>
        <end position="219"/>
    </location>
</feature>
<keyword evidence="5" id="KW-0997">Cell inner membrane</keyword>
<feature type="transmembrane region" description="Helical" evidence="12">
    <location>
        <begin position="117"/>
        <end position="135"/>
    </location>
</feature>
<keyword evidence="3" id="KW-0813">Transport</keyword>
<evidence type="ECO:0000256" key="12">
    <source>
        <dbReference type="SAM" id="Phobius"/>
    </source>
</evidence>
<dbReference type="RefSeq" id="WP_073080678.1">
    <property type="nucleotide sequence ID" value="NZ_FQXV01000012.1"/>
</dbReference>
<comment type="subcellular location">
    <subcellularLocation>
        <location evidence="1">Cell membrane</location>
        <topology evidence="1">Multi-pass membrane protein</topology>
    </subcellularLocation>
</comment>
<accession>A0A1M5Z048</accession>
<evidence type="ECO:0000256" key="6">
    <source>
        <dbReference type="ARBA" id="ARBA00022692"/>
    </source>
</evidence>
<dbReference type="STRING" id="1123282.SAMN02745823_03021"/>